<dbReference type="PATRIC" id="fig|157838.3.peg.945"/>
<dbReference type="AlphaFoldDB" id="A0A0Q3TFI6"/>
<dbReference type="EMBL" id="LJJC01000004">
    <property type="protein sequence ID" value="KQL52806.1"/>
    <property type="molecule type" value="Genomic_DNA"/>
</dbReference>
<name>A0A0Q3TFI6_9BACI</name>
<evidence type="ECO:0000313" key="3">
    <source>
        <dbReference type="Proteomes" id="UP000051888"/>
    </source>
</evidence>
<evidence type="ECO:0000313" key="2">
    <source>
        <dbReference type="EMBL" id="KQL52806.1"/>
    </source>
</evidence>
<feature type="region of interest" description="Disordered" evidence="1">
    <location>
        <begin position="35"/>
        <end position="72"/>
    </location>
</feature>
<evidence type="ECO:0000256" key="1">
    <source>
        <dbReference type="SAM" id="MobiDB-lite"/>
    </source>
</evidence>
<dbReference type="Proteomes" id="UP000051888">
    <property type="component" value="Unassembled WGS sequence"/>
</dbReference>
<reference evidence="2 3" key="1">
    <citation type="submission" date="2015-09" db="EMBL/GenBank/DDBJ databases">
        <title>Genome sequencing project for genomic taxonomy and phylogenomics of Bacillus-like bacteria.</title>
        <authorList>
            <person name="Liu B."/>
            <person name="Wang J."/>
            <person name="Zhu Y."/>
            <person name="Liu G."/>
            <person name="Chen Q."/>
            <person name="Chen Z."/>
            <person name="Lan J."/>
            <person name="Che J."/>
            <person name="Ge C."/>
            <person name="Shi H."/>
            <person name="Pan Z."/>
            <person name="Liu X."/>
        </authorList>
    </citation>
    <scope>NUCLEOTIDE SEQUENCE [LARGE SCALE GENOMIC DNA]</scope>
    <source>
        <strain evidence="2 3">LMG 18435</strain>
    </source>
</reference>
<comment type="caution">
    <text evidence="2">The sequence shown here is derived from an EMBL/GenBank/DDBJ whole genome shotgun (WGS) entry which is preliminary data.</text>
</comment>
<organism evidence="2 3">
    <name type="scientific">Heyndrickxia shackletonii</name>
    <dbReference type="NCBI Taxonomy" id="157838"/>
    <lineage>
        <taxon>Bacteria</taxon>
        <taxon>Bacillati</taxon>
        <taxon>Bacillota</taxon>
        <taxon>Bacilli</taxon>
        <taxon>Bacillales</taxon>
        <taxon>Bacillaceae</taxon>
        <taxon>Heyndrickxia</taxon>
    </lineage>
</organism>
<protein>
    <submittedName>
        <fullName evidence="2">Uncharacterized protein</fullName>
    </submittedName>
</protein>
<accession>A0A0Q3TFI6</accession>
<dbReference type="STRING" id="157838.AN964_04245"/>
<sequence>MQAPVFSCGFGGRFSFLKITNNTTPFFCEKRDRIKRPRGRKNPVPMSFIGIQKTKRKKKTESNVFYRDSKDQ</sequence>
<gene>
    <name evidence="2" type="ORF">AN964_04245</name>
</gene>
<keyword evidence="3" id="KW-1185">Reference proteome</keyword>
<proteinExistence type="predicted"/>